<dbReference type="AlphaFoldDB" id="A0A4R3SWB1"/>
<evidence type="ECO:0000313" key="2">
    <source>
        <dbReference type="Proteomes" id="UP000295773"/>
    </source>
</evidence>
<sequence length="49" mass="5863">MYEMQQANVCRKSIDQKGAFVKRAISSGVLQNDNEKKVKRLWRFQKKIY</sequence>
<evidence type="ECO:0000313" key="1">
    <source>
        <dbReference type="EMBL" id="TCU52854.1"/>
    </source>
</evidence>
<name>A0A4R3SWB1_9FIRM</name>
<accession>A0A4R3SWB1</accession>
<keyword evidence="2" id="KW-1185">Reference proteome</keyword>
<dbReference type="Proteomes" id="UP000295773">
    <property type="component" value="Unassembled WGS sequence"/>
</dbReference>
<gene>
    <name evidence="1" type="ORF">EDD61_13120</name>
</gene>
<protein>
    <submittedName>
        <fullName evidence="1">Uncharacterized protein</fullName>
    </submittedName>
</protein>
<reference evidence="1 2" key="1">
    <citation type="submission" date="2019-03" db="EMBL/GenBank/DDBJ databases">
        <title>Genomic Encyclopedia of Type Strains, Phase IV (KMG-IV): sequencing the most valuable type-strain genomes for metagenomic binning, comparative biology and taxonomic classification.</title>
        <authorList>
            <person name="Goeker M."/>
        </authorList>
    </citation>
    <scope>NUCLEOTIDE SEQUENCE [LARGE SCALE GENOMIC DNA]</scope>
    <source>
        <strain evidence="1 2">DSM 29481</strain>
    </source>
</reference>
<dbReference type="RefSeq" id="WP_020990978.1">
    <property type="nucleotide sequence ID" value="NZ_DBGDHU010000015.1"/>
</dbReference>
<dbReference type="EMBL" id="SMBP01000031">
    <property type="protein sequence ID" value="TCU52854.1"/>
    <property type="molecule type" value="Genomic_DNA"/>
</dbReference>
<organism evidence="1 2">
    <name type="scientific">Longicatena caecimuris</name>
    <dbReference type="NCBI Taxonomy" id="1796635"/>
    <lineage>
        <taxon>Bacteria</taxon>
        <taxon>Bacillati</taxon>
        <taxon>Bacillota</taxon>
        <taxon>Erysipelotrichia</taxon>
        <taxon>Erysipelotrichales</taxon>
        <taxon>Erysipelotrichaceae</taxon>
        <taxon>Longicatena</taxon>
    </lineage>
</organism>
<proteinExistence type="predicted"/>
<comment type="caution">
    <text evidence="1">The sequence shown here is derived from an EMBL/GenBank/DDBJ whole genome shotgun (WGS) entry which is preliminary data.</text>
</comment>